<dbReference type="AlphaFoldDB" id="A0A9D2SDM0"/>
<name>A0A9D2SDM0_9FIRM</name>
<dbReference type="Proteomes" id="UP000886883">
    <property type="component" value="Unassembled WGS sequence"/>
</dbReference>
<reference evidence="1" key="1">
    <citation type="journal article" date="2021" name="PeerJ">
        <title>Extensive microbial diversity within the chicken gut microbiome revealed by metagenomics and culture.</title>
        <authorList>
            <person name="Gilroy R."/>
            <person name="Ravi A."/>
            <person name="Getino M."/>
            <person name="Pursley I."/>
            <person name="Horton D.L."/>
            <person name="Alikhan N.F."/>
            <person name="Baker D."/>
            <person name="Gharbi K."/>
            <person name="Hall N."/>
            <person name="Watson M."/>
            <person name="Adriaenssens E.M."/>
            <person name="Foster-Nyarko E."/>
            <person name="Jarju S."/>
            <person name="Secka A."/>
            <person name="Antonio M."/>
            <person name="Oren A."/>
            <person name="Chaudhuri R.R."/>
            <person name="La Ragione R."/>
            <person name="Hildebrand F."/>
            <person name="Pallen M.J."/>
        </authorList>
    </citation>
    <scope>NUCLEOTIDE SEQUENCE</scope>
    <source>
        <strain evidence="1">USAMLcec3-2134</strain>
    </source>
</reference>
<organism evidence="1 2">
    <name type="scientific">Candidatus Eisenbergiella merdigallinarum</name>
    <dbReference type="NCBI Taxonomy" id="2838552"/>
    <lineage>
        <taxon>Bacteria</taxon>
        <taxon>Bacillati</taxon>
        <taxon>Bacillota</taxon>
        <taxon>Clostridia</taxon>
        <taxon>Lachnospirales</taxon>
        <taxon>Lachnospiraceae</taxon>
        <taxon>Eisenbergiella</taxon>
    </lineage>
</organism>
<accession>A0A9D2SDM0</accession>
<evidence type="ECO:0000313" key="1">
    <source>
        <dbReference type="EMBL" id="HJB90772.1"/>
    </source>
</evidence>
<proteinExistence type="predicted"/>
<sequence length="93" mass="10699">MKLSNLERETIILWNEAEKTASIYTHSPALQRQLSELCATYPESAFAVEDNGYGGLTYELPKKWVKVVPPRILSPAQREVLDRMNRNRHGKQD</sequence>
<evidence type="ECO:0000313" key="2">
    <source>
        <dbReference type="Proteomes" id="UP000886883"/>
    </source>
</evidence>
<reference evidence="1" key="2">
    <citation type="submission" date="2021-04" db="EMBL/GenBank/DDBJ databases">
        <authorList>
            <person name="Gilroy R."/>
        </authorList>
    </citation>
    <scope>NUCLEOTIDE SEQUENCE</scope>
    <source>
        <strain evidence="1">USAMLcec3-2134</strain>
    </source>
</reference>
<comment type="caution">
    <text evidence="1">The sequence shown here is derived from an EMBL/GenBank/DDBJ whole genome shotgun (WGS) entry which is preliminary data.</text>
</comment>
<gene>
    <name evidence="1" type="ORF">H9763_04810</name>
</gene>
<dbReference type="EMBL" id="DWXE01000016">
    <property type="protein sequence ID" value="HJB90772.1"/>
    <property type="molecule type" value="Genomic_DNA"/>
</dbReference>
<protein>
    <submittedName>
        <fullName evidence="1">Uncharacterized protein</fullName>
    </submittedName>
</protein>